<dbReference type="PANTHER" id="PTHR15644">
    <property type="entry name" value="OSTEOPETROSIS ASSOCIATED TRANSMEMBRANE PROTEIN 1"/>
    <property type="match status" value="1"/>
</dbReference>
<sequence>MILKSLYLRILFLVYMFNLVTGTNYLNKLKAFKNRKFLINEEQTFELRNNISIPIVNTCTASYVNLAQVTSDFIQCVAKYSRPFHVCQNCLSFYLKIKDAQILIKQNSDIYAQTLYRDGLTCENIVKATDRVQTVVRISNTINEIWDASRCEDCFDNYSLINGTLNFTIKESIIEFYHLQQKLEICISDFTKKPASLDPLFQDYATNSSLCQVCKNLYINLTKHFSKMGTQNGNDENSMCMDPVDLFNYTRIAWSKGYKCNYRQIDEINILIISGFVVGLTIIFYLVVGLRKIEEKREVLKISRKRSYIFAQSNKLS</sequence>
<proteinExistence type="predicted"/>
<accession>A0A813W9M3</accession>
<keyword evidence="3" id="KW-1185">Reference proteome</keyword>
<feature type="transmembrane region" description="Helical" evidence="1">
    <location>
        <begin position="268"/>
        <end position="288"/>
    </location>
</feature>
<dbReference type="PANTHER" id="PTHR15644:SF2">
    <property type="entry name" value="OSTEOPETROSIS-ASSOCIATED TRANSMEMBRANE PROTEIN 1"/>
    <property type="match status" value="1"/>
</dbReference>
<dbReference type="EMBL" id="CAJNOC010001290">
    <property type="protein sequence ID" value="CAF0851881.1"/>
    <property type="molecule type" value="Genomic_DNA"/>
</dbReference>
<keyword evidence="1" id="KW-0812">Transmembrane</keyword>
<reference evidence="2" key="1">
    <citation type="submission" date="2021-02" db="EMBL/GenBank/DDBJ databases">
        <authorList>
            <person name="Nowell W R."/>
        </authorList>
    </citation>
    <scope>NUCLEOTIDE SEQUENCE</scope>
    <source>
        <strain evidence="2">Ploen Becks lab</strain>
    </source>
</reference>
<dbReference type="OrthoDB" id="8021850at2759"/>
<evidence type="ECO:0000256" key="1">
    <source>
        <dbReference type="SAM" id="Phobius"/>
    </source>
</evidence>
<feature type="transmembrane region" description="Helical" evidence="1">
    <location>
        <begin position="6"/>
        <end position="26"/>
    </location>
</feature>
<evidence type="ECO:0000313" key="3">
    <source>
        <dbReference type="Proteomes" id="UP000663879"/>
    </source>
</evidence>
<name>A0A813W9M3_9BILA</name>
<dbReference type="Proteomes" id="UP000663879">
    <property type="component" value="Unassembled WGS sequence"/>
</dbReference>
<dbReference type="GO" id="GO:0005829">
    <property type="term" value="C:cytosol"/>
    <property type="evidence" value="ECO:0007669"/>
    <property type="project" value="TreeGrafter"/>
</dbReference>
<comment type="caution">
    <text evidence="2">The sequence shown here is derived from an EMBL/GenBank/DDBJ whole genome shotgun (WGS) entry which is preliminary data.</text>
</comment>
<organism evidence="2 3">
    <name type="scientific">Brachionus calyciflorus</name>
    <dbReference type="NCBI Taxonomy" id="104777"/>
    <lineage>
        <taxon>Eukaryota</taxon>
        <taxon>Metazoa</taxon>
        <taxon>Spiralia</taxon>
        <taxon>Gnathifera</taxon>
        <taxon>Rotifera</taxon>
        <taxon>Eurotatoria</taxon>
        <taxon>Monogononta</taxon>
        <taxon>Pseudotrocha</taxon>
        <taxon>Ploima</taxon>
        <taxon>Brachionidae</taxon>
        <taxon>Brachionus</taxon>
    </lineage>
</organism>
<protein>
    <recommendedName>
        <fullName evidence="4">Osteopetrosis associated transmembrane protein</fullName>
    </recommendedName>
</protein>
<evidence type="ECO:0008006" key="4">
    <source>
        <dbReference type="Google" id="ProtNLM"/>
    </source>
</evidence>
<dbReference type="Pfam" id="PF09777">
    <property type="entry name" value="OSTMP1"/>
    <property type="match status" value="1"/>
</dbReference>
<dbReference type="AlphaFoldDB" id="A0A813W9M3"/>
<evidence type="ECO:0000313" key="2">
    <source>
        <dbReference type="EMBL" id="CAF0851881.1"/>
    </source>
</evidence>
<keyword evidence="1" id="KW-0472">Membrane</keyword>
<dbReference type="InterPro" id="IPR019172">
    <property type="entry name" value="Osteopetrosis-assoc_TM_1"/>
</dbReference>
<gene>
    <name evidence="2" type="ORF">OXX778_LOCUS8993</name>
</gene>
<keyword evidence="1" id="KW-1133">Transmembrane helix</keyword>